<evidence type="ECO:0000256" key="1">
    <source>
        <dbReference type="ARBA" id="ARBA00002397"/>
    </source>
</evidence>
<evidence type="ECO:0000256" key="3">
    <source>
        <dbReference type="ARBA" id="ARBA00022795"/>
    </source>
</evidence>
<keyword evidence="6" id="KW-1185">Reference proteome</keyword>
<proteinExistence type="inferred from homology"/>
<dbReference type="InterPro" id="IPR036679">
    <property type="entry name" value="FlgN-like_sf"/>
</dbReference>
<gene>
    <name evidence="5" type="ORF">MSP8886_01036</name>
</gene>
<keyword evidence="3" id="KW-1005">Bacterial flagellum biogenesis</keyword>
<dbReference type="InterPro" id="IPR007809">
    <property type="entry name" value="FlgN-like"/>
</dbReference>
<organism evidence="5 6">
    <name type="scientific">Marinomonas spartinae</name>
    <dbReference type="NCBI Taxonomy" id="1792290"/>
    <lineage>
        <taxon>Bacteria</taxon>
        <taxon>Pseudomonadati</taxon>
        <taxon>Pseudomonadota</taxon>
        <taxon>Gammaproteobacteria</taxon>
        <taxon>Oceanospirillales</taxon>
        <taxon>Oceanospirillaceae</taxon>
        <taxon>Marinomonas</taxon>
    </lineage>
</organism>
<protein>
    <submittedName>
        <fullName evidence="5">FlgN protein</fullName>
    </submittedName>
</protein>
<name>A0A1A8T6G2_9GAMM</name>
<dbReference type="RefSeq" id="WP_067013427.1">
    <property type="nucleotide sequence ID" value="NZ_FLOB01000002.1"/>
</dbReference>
<dbReference type="Proteomes" id="UP000092544">
    <property type="component" value="Unassembled WGS sequence"/>
</dbReference>
<accession>A0A1A8T6G2</accession>
<sequence length="159" mass="18332">MIPIEPVFIRSKEILTELVSLLDSERSAYGQLDNQTIVQIAEQKRALLDEMSMLNERRINILIKFDILDRDNPLEDDFKTWLKKQDSSMDDTRLLISECEALLSKCKTKNQTNAHILHTLQKRNKHLFELLQGHSSKNKVYTARGSTQPVSSKHTLGRA</sequence>
<dbReference type="OrthoDB" id="6104753at2"/>
<evidence type="ECO:0000313" key="6">
    <source>
        <dbReference type="Proteomes" id="UP000092544"/>
    </source>
</evidence>
<comment type="similarity">
    <text evidence="2">Belongs to the FlgN family.</text>
</comment>
<dbReference type="GO" id="GO:0044780">
    <property type="term" value="P:bacterial-type flagellum assembly"/>
    <property type="evidence" value="ECO:0007669"/>
    <property type="project" value="InterPro"/>
</dbReference>
<dbReference type="Pfam" id="PF05130">
    <property type="entry name" value="FlgN"/>
    <property type="match status" value="1"/>
</dbReference>
<dbReference type="Gene3D" id="1.20.58.300">
    <property type="entry name" value="FlgN-like"/>
    <property type="match status" value="1"/>
</dbReference>
<evidence type="ECO:0000256" key="2">
    <source>
        <dbReference type="ARBA" id="ARBA00007703"/>
    </source>
</evidence>
<dbReference type="EMBL" id="FLOB01000002">
    <property type="protein sequence ID" value="SBS28043.1"/>
    <property type="molecule type" value="Genomic_DNA"/>
</dbReference>
<evidence type="ECO:0000313" key="5">
    <source>
        <dbReference type="EMBL" id="SBS28043.1"/>
    </source>
</evidence>
<reference evidence="5 6" key="1">
    <citation type="submission" date="2016-06" db="EMBL/GenBank/DDBJ databases">
        <authorList>
            <person name="Kjaerup R.B."/>
            <person name="Dalgaard T.S."/>
            <person name="Juul-Madsen H.R."/>
        </authorList>
    </citation>
    <scope>NUCLEOTIDE SEQUENCE [LARGE SCALE GENOMIC DNA]</scope>
    <source>
        <strain evidence="5 6">CECT 8886</strain>
    </source>
</reference>
<dbReference type="STRING" id="1792290.MSP8886_01036"/>
<feature type="region of interest" description="Disordered" evidence="4">
    <location>
        <begin position="139"/>
        <end position="159"/>
    </location>
</feature>
<dbReference type="SUPFAM" id="SSF140566">
    <property type="entry name" value="FlgN-like"/>
    <property type="match status" value="1"/>
</dbReference>
<comment type="function">
    <text evidence="1">Required for the efficient initiation of filament assembly.</text>
</comment>
<dbReference type="AlphaFoldDB" id="A0A1A8T6G2"/>
<evidence type="ECO:0000256" key="4">
    <source>
        <dbReference type="SAM" id="MobiDB-lite"/>
    </source>
</evidence>